<evidence type="ECO:0000313" key="2">
    <source>
        <dbReference type="Proteomes" id="UP000324800"/>
    </source>
</evidence>
<dbReference type="Proteomes" id="UP000324800">
    <property type="component" value="Unassembled WGS sequence"/>
</dbReference>
<comment type="caution">
    <text evidence="1">The sequence shown here is derived from an EMBL/GenBank/DDBJ whole genome shotgun (WGS) entry which is preliminary data.</text>
</comment>
<reference evidence="1 2" key="1">
    <citation type="submission" date="2019-03" db="EMBL/GenBank/DDBJ databases">
        <title>Single cell metagenomics reveals metabolic interactions within the superorganism composed of flagellate Streblomastix strix and complex community of Bacteroidetes bacteria on its surface.</title>
        <authorList>
            <person name="Treitli S.C."/>
            <person name="Kolisko M."/>
            <person name="Husnik F."/>
            <person name="Keeling P."/>
            <person name="Hampl V."/>
        </authorList>
    </citation>
    <scope>NUCLEOTIDE SEQUENCE [LARGE SCALE GENOMIC DNA]</scope>
    <source>
        <strain evidence="1">ST1C</strain>
    </source>
</reference>
<protein>
    <submittedName>
        <fullName evidence="1">Uncharacterized protein</fullName>
    </submittedName>
</protein>
<proteinExistence type="predicted"/>
<sequence>MQKSACIFHLRNSTLNQNLSNSPNKTLSQALSFYPNRMIYELQQHLLNTVRTIRSDLRKSQNKYPASPNTLKCCQMLVHLKGSNGSSSQSYEMAQHNLWNPQLVVGRTTRVNLGFKHIQVPIQLQRRKMEEVDPCSEQATNDQKKMVRDREMTLDALVMNSDKVPKYNLSLDLPDARQNSVNGVIVQMTAAGIDALIANNFLVLMDVLLTQLRVGRIIVGDGLEQREVAVALPYSKSLLA</sequence>
<evidence type="ECO:0000313" key="1">
    <source>
        <dbReference type="EMBL" id="KAA6393183.1"/>
    </source>
</evidence>
<organism evidence="1 2">
    <name type="scientific">Streblomastix strix</name>
    <dbReference type="NCBI Taxonomy" id="222440"/>
    <lineage>
        <taxon>Eukaryota</taxon>
        <taxon>Metamonada</taxon>
        <taxon>Preaxostyla</taxon>
        <taxon>Oxymonadida</taxon>
        <taxon>Streblomastigidae</taxon>
        <taxon>Streblomastix</taxon>
    </lineage>
</organism>
<dbReference type="AlphaFoldDB" id="A0A5J4WEQ7"/>
<name>A0A5J4WEQ7_9EUKA</name>
<gene>
    <name evidence="1" type="ORF">EZS28_011296</name>
</gene>
<dbReference type="EMBL" id="SNRW01002315">
    <property type="protein sequence ID" value="KAA6393183.1"/>
    <property type="molecule type" value="Genomic_DNA"/>
</dbReference>
<accession>A0A5J4WEQ7</accession>